<proteinExistence type="predicted"/>
<dbReference type="PANTHER" id="PTHR42942">
    <property type="entry name" value="6-O-METHYLGUANINE DNA METHYLTRANSFERASE"/>
    <property type="match status" value="1"/>
</dbReference>
<keyword evidence="1" id="KW-0227">DNA damage</keyword>
<dbReference type="PATRIC" id="fig|330734.3.peg.1046"/>
<dbReference type="InterPro" id="IPR036217">
    <property type="entry name" value="MethylDNA_cys_MeTrfase_DNAb"/>
</dbReference>
<gene>
    <name evidence="3" type="ORF">ABA45_04920</name>
</gene>
<evidence type="ECO:0000259" key="2">
    <source>
        <dbReference type="Pfam" id="PF01035"/>
    </source>
</evidence>
<dbReference type="GO" id="GO:0008168">
    <property type="term" value="F:methyltransferase activity"/>
    <property type="evidence" value="ECO:0007669"/>
    <property type="project" value="UniProtKB-KW"/>
</dbReference>
<feature type="domain" description="Methylated-DNA-[protein]-cysteine S-methyltransferase DNA binding" evidence="2">
    <location>
        <begin position="22"/>
        <end position="102"/>
    </location>
</feature>
<dbReference type="KEGG" id="mpq:ABA45_04920"/>
<dbReference type="PANTHER" id="PTHR42942:SF1">
    <property type="entry name" value="ALKYLTRANSFERASE-LIKE PROTEIN 1"/>
    <property type="match status" value="1"/>
</dbReference>
<dbReference type="CDD" id="cd06445">
    <property type="entry name" value="ATase"/>
    <property type="match status" value="1"/>
</dbReference>
<dbReference type="GO" id="GO:0006281">
    <property type="term" value="P:DNA repair"/>
    <property type="evidence" value="ECO:0007669"/>
    <property type="project" value="InterPro"/>
</dbReference>
<dbReference type="SUPFAM" id="SSF46767">
    <property type="entry name" value="Methylated DNA-protein cysteine methyltransferase, C-terminal domain"/>
    <property type="match status" value="1"/>
</dbReference>
<protein>
    <submittedName>
        <fullName evidence="3">Cysteine methyltransferase</fullName>
    </submittedName>
</protein>
<reference evidence="3 4" key="1">
    <citation type="submission" date="2015-05" db="EMBL/GenBank/DDBJ databases">
        <title>Complete genome of Marinobacter psychrophilus strain 20041T isolated from sea-ice of the Canadian Basin.</title>
        <authorList>
            <person name="Song L."/>
            <person name="Ren L."/>
            <person name="Yu Y."/>
            <person name="Wang X."/>
        </authorList>
    </citation>
    <scope>NUCLEOTIDE SEQUENCE [LARGE SCALE GENOMIC DNA]</scope>
    <source>
        <strain evidence="3 4">20041</strain>
    </source>
</reference>
<accession>A0A0H4I1Z5</accession>
<dbReference type="AlphaFoldDB" id="A0A0H4I1Z5"/>
<evidence type="ECO:0000313" key="4">
    <source>
        <dbReference type="Proteomes" id="UP000036406"/>
    </source>
</evidence>
<dbReference type="Pfam" id="PF01035">
    <property type="entry name" value="DNA_binding_1"/>
    <property type="match status" value="1"/>
</dbReference>
<keyword evidence="3" id="KW-0808">Transferase</keyword>
<sequence length="117" mass="12740">MKDSSVESKTIKPDGVVEPNKDQKIWLVVLAIPRGKVASYGQVAAMAGLGRQARYIGRALGKLPQGHSVPWYRVICSNGQIAFAPGSERYQEQVSHLQEEGVDVVNGRVSMSRFGLS</sequence>
<evidence type="ECO:0000313" key="3">
    <source>
        <dbReference type="EMBL" id="AKO51843.1"/>
    </source>
</evidence>
<organism evidence="3 4">
    <name type="scientific">Marinobacter psychrophilus</name>
    <dbReference type="NCBI Taxonomy" id="330734"/>
    <lineage>
        <taxon>Bacteria</taxon>
        <taxon>Pseudomonadati</taxon>
        <taxon>Pseudomonadota</taxon>
        <taxon>Gammaproteobacteria</taxon>
        <taxon>Pseudomonadales</taxon>
        <taxon>Marinobacteraceae</taxon>
        <taxon>Marinobacter</taxon>
    </lineage>
</organism>
<keyword evidence="3" id="KW-0489">Methyltransferase</keyword>
<dbReference type="STRING" id="330734.ABA45_04920"/>
<evidence type="ECO:0000256" key="1">
    <source>
        <dbReference type="ARBA" id="ARBA00022763"/>
    </source>
</evidence>
<dbReference type="Gene3D" id="1.10.10.10">
    <property type="entry name" value="Winged helix-like DNA-binding domain superfamily/Winged helix DNA-binding domain"/>
    <property type="match status" value="1"/>
</dbReference>
<dbReference type="RefSeq" id="WP_048384552.1">
    <property type="nucleotide sequence ID" value="NZ_CP011494.1"/>
</dbReference>
<dbReference type="EMBL" id="CP011494">
    <property type="protein sequence ID" value="AKO51843.1"/>
    <property type="molecule type" value="Genomic_DNA"/>
</dbReference>
<dbReference type="Proteomes" id="UP000036406">
    <property type="component" value="Chromosome"/>
</dbReference>
<name>A0A0H4I1Z5_9GAMM</name>
<dbReference type="InterPro" id="IPR036388">
    <property type="entry name" value="WH-like_DNA-bd_sf"/>
</dbReference>
<keyword evidence="4" id="KW-1185">Reference proteome</keyword>
<dbReference type="GO" id="GO:0032259">
    <property type="term" value="P:methylation"/>
    <property type="evidence" value="ECO:0007669"/>
    <property type="project" value="UniProtKB-KW"/>
</dbReference>
<dbReference type="InterPro" id="IPR014048">
    <property type="entry name" value="MethylDNA_cys_MeTrfase_DNA-bd"/>
</dbReference>
<dbReference type="InterPro" id="IPR052520">
    <property type="entry name" value="ATL_DNA_repair"/>
</dbReference>